<dbReference type="Proteomes" id="UP000242246">
    <property type="component" value="Unassembled WGS sequence"/>
</dbReference>
<dbReference type="RefSeq" id="WP_068159919.1">
    <property type="nucleotide sequence ID" value="NZ_JXJX01000001.1"/>
</dbReference>
<keyword evidence="1" id="KW-0812">Transmembrane</keyword>
<comment type="caution">
    <text evidence="2">The sequence shown here is derived from an EMBL/GenBank/DDBJ whole genome shotgun (WGS) entry which is preliminary data.</text>
</comment>
<dbReference type="OrthoDB" id="2171459at2"/>
<keyword evidence="1" id="KW-0472">Membrane</keyword>
<feature type="transmembrane region" description="Helical" evidence="1">
    <location>
        <begin position="20"/>
        <end position="42"/>
    </location>
</feature>
<name>A0A2A5S3X3_9LACT</name>
<sequence length="683" mass="75316">MKKINKYIRHCYDAEDGSALLVVLGVIILLFVIVIGIFFFALDTQKKIALADRYTTLKDAKSYALEESKTRVSNYFDKEIRKIINEVGNPSDNNLVIAKVNEKIKTLCIIATSGEIDRSFFSSEQFGANKQYQFKVGVAPNALVEAGQVYSNAETGGWSASPSANSLQFAKRITIPIVVELQEKKDATSIKHSASSHLVYEVQWEEKTTTRPINNAAEIEKLDTWRNIFYNHYTNGENGLISADTWTRLLYRGYKYQAKNQKTFDGTAYNTVPLGQNFVFGGLKRKSLTDTKLTAASTAIPAISPAEPDNKTLTKNLLAKGSFIIQDIGLVGNLPDTLVSADNILAITGSRRLDETRFKDIYGKANTGVFISRLNQKTTFQHSKIHMPSLLITQTRKSIKSLDTGLLLDNSEIKTNAAPDKFDYSDYLKSVGLGNPQQHPRWKDLLTGGLVIAGSTVELKNDATIELGANSNFILTNAAIKEDAKGEESFSYQMTHTNPGRPDATIPNPPSVLKIGDYSRVTQGSTDVSFIDAPKKNRRASSSENGTQAQDDWLDVSVARNTIDIGASGELNLGITGIEPFNLKVAKDGIFSFYAPSDPSLLDPTFLKEGTIKGKVIIYVWHNDFDVRAHLLGAGIKTKVKTKIEDANNGEVTLINAIGTQSGSRNVLRTFSYMVDVDFKKKK</sequence>
<keyword evidence="1" id="KW-1133">Transmembrane helix</keyword>
<reference evidence="2 3" key="1">
    <citation type="submission" date="2014-12" db="EMBL/GenBank/DDBJ databases">
        <title>Draft genome sequences of 10 type strains of Lactococcus.</title>
        <authorList>
            <person name="Sun Z."/>
            <person name="Zhong Z."/>
            <person name="Liu W."/>
            <person name="Zhang W."/>
            <person name="Zhang H."/>
        </authorList>
    </citation>
    <scope>NUCLEOTIDE SEQUENCE [LARGE SCALE GENOMIC DNA]</scope>
    <source>
        <strain evidence="2 3">DSM 20686</strain>
    </source>
</reference>
<protein>
    <submittedName>
        <fullName evidence="2">Uncharacterized protein</fullName>
    </submittedName>
</protein>
<dbReference type="STRING" id="1348632.GCA_001591745_00170"/>
<proteinExistence type="predicted"/>
<organism evidence="2 3">
    <name type="scientific">Pseudolactococcus plantarum</name>
    <dbReference type="NCBI Taxonomy" id="1365"/>
    <lineage>
        <taxon>Bacteria</taxon>
        <taxon>Bacillati</taxon>
        <taxon>Bacillota</taxon>
        <taxon>Bacilli</taxon>
        <taxon>Lactobacillales</taxon>
        <taxon>Streptococcaceae</taxon>
        <taxon>Pseudolactococcus</taxon>
    </lineage>
</organism>
<accession>A0A2A5S3X3</accession>
<evidence type="ECO:0000313" key="3">
    <source>
        <dbReference type="Proteomes" id="UP000242246"/>
    </source>
</evidence>
<dbReference type="AlphaFoldDB" id="A0A2A5S3X3"/>
<gene>
    <name evidence="2" type="ORF">RU87_GL000050</name>
</gene>
<dbReference type="EMBL" id="JXJX01000001">
    <property type="protein sequence ID" value="PCS08227.1"/>
    <property type="molecule type" value="Genomic_DNA"/>
</dbReference>
<evidence type="ECO:0000313" key="2">
    <source>
        <dbReference type="EMBL" id="PCS08227.1"/>
    </source>
</evidence>
<evidence type="ECO:0000256" key="1">
    <source>
        <dbReference type="SAM" id="Phobius"/>
    </source>
</evidence>
<keyword evidence="3" id="KW-1185">Reference proteome</keyword>